<evidence type="ECO:0000256" key="18">
    <source>
        <dbReference type="ARBA" id="ARBA00023026"/>
    </source>
</evidence>
<evidence type="ECO:0000256" key="20">
    <source>
        <dbReference type="ARBA" id="ARBA00023170"/>
    </source>
</evidence>
<feature type="transmembrane region" description="Helical" evidence="21">
    <location>
        <begin position="21"/>
        <end position="40"/>
    </location>
</feature>
<keyword evidence="7" id="KW-0716">Sensory transduction</keyword>
<keyword evidence="19 21" id="KW-0472">Membrane</keyword>
<keyword evidence="8" id="KW-0285">Flavoprotein</keyword>
<keyword evidence="12" id="KW-0677">Repeat</keyword>
<name>V4RQ92_9HYPH</name>
<evidence type="ECO:0000256" key="7">
    <source>
        <dbReference type="ARBA" id="ARBA00022606"/>
    </source>
</evidence>
<dbReference type="AlphaFoldDB" id="V4RQ92"/>
<dbReference type="SUPFAM" id="SSF55785">
    <property type="entry name" value="PYP-like sensor domain (PAS domain)"/>
    <property type="match status" value="1"/>
</dbReference>
<evidence type="ECO:0000256" key="19">
    <source>
        <dbReference type="ARBA" id="ARBA00023136"/>
    </source>
</evidence>
<evidence type="ECO:0000256" key="13">
    <source>
        <dbReference type="ARBA" id="ARBA00022741"/>
    </source>
</evidence>
<evidence type="ECO:0000256" key="14">
    <source>
        <dbReference type="ARBA" id="ARBA00022777"/>
    </source>
</evidence>
<dbReference type="Gene3D" id="3.30.450.20">
    <property type="entry name" value="PAS domain"/>
    <property type="match status" value="1"/>
</dbReference>
<gene>
    <name evidence="23" type="ORF">N177_1867</name>
</gene>
<evidence type="ECO:0000256" key="4">
    <source>
        <dbReference type="ARBA" id="ARBA00021740"/>
    </source>
</evidence>
<evidence type="ECO:0000256" key="12">
    <source>
        <dbReference type="ARBA" id="ARBA00022737"/>
    </source>
</evidence>
<evidence type="ECO:0000256" key="8">
    <source>
        <dbReference type="ARBA" id="ARBA00022630"/>
    </source>
</evidence>
<dbReference type="RefSeq" id="WP_023432008.1">
    <property type="nucleotide sequence ID" value="NZ_AWXZ01000023.1"/>
</dbReference>
<protein>
    <recommendedName>
        <fullName evidence="4">Blue-light-activated histidine kinase</fullName>
        <ecNumber evidence="3">2.7.13.3</ecNumber>
    </recommendedName>
</protein>
<dbReference type="InterPro" id="IPR042240">
    <property type="entry name" value="CHASE_sf"/>
</dbReference>
<dbReference type="SMART" id="SM01079">
    <property type="entry name" value="CHASE"/>
    <property type="match status" value="1"/>
</dbReference>
<keyword evidence="16 21" id="KW-1133">Transmembrane helix</keyword>
<evidence type="ECO:0000259" key="22">
    <source>
        <dbReference type="PROSITE" id="PS50113"/>
    </source>
</evidence>
<evidence type="ECO:0000256" key="16">
    <source>
        <dbReference type="ARBA" id="ARBA00022989"/>
    </source>
</evidence>
<keyword evidence="6" id="KW-0597">Phosphoprotein</keyword>
<dbReference type="OrthoDB" id="341208at2"/>
<comment type="catalytic activity">
    <reaction evidence="1">
        <text>ATP + protein L-histidine = ADP + protein N-phospho-L-histidine.</text>
        <dbReference type="EC" id="2.7.13.3"/>
    </reaction>
</comment>
<evidence type="ECO:0000256" key="3">
    <source>
        <dbReference type="ARBA" id="ARBA00012438"/>
    </source>
</evidence>
<dbReference type="Gene3D" id="3.30.450.350">
    <property type="entry name" value="CHASE domain"/>
    <property type="match status" value="1"/>
</dbReference>
<proteinExistence type="predicted"/>
<dbReference type="GO" id="GO:0004673">
    <property type="term" value="F:protein histidine kinase activity"/>
    <property type="evidence" value="ECO:0007669"/>
    <property type="project" value="UniProtKB-EC"/>
</dbReference>
<dbReference type="EC" id="2.7.13.3" evidence="3"/>
<organism evidence="23 24">
    <name type="scientific">Lutibaculum baratangense AMV1</name>
    <dbReference type="NCBI Taxonomy" id="631454"/>
    <lineage>
        <taxon>Bacteria</taxon>
        <taxon>Pseudomonadati</taxon>
        <taxon>Pseudomonadota</taxon>
        <taxon>Alphaproteobacteria</taxon>
        <taxon>Hyphomicrobiales</taxon>
        <taxon>Tepidamorphaceae</taxon>
        <taxon>Lutibaculum</taxon>
    </lineage>
</organism>
<evidence type="ECO:0000256" key="6">
    <source>
        <dbReference type="ARBA" id="ARBA00022553"/>
    </source>
</evidence>
<keyword evidence="13" id="KW-0547">Nucleotide-binding</keyword>
<keyword evidence="10" id="KW-0808">Transferase</keyword>
<evidence type="ECO:0000256" key="17">
    <source>
        <dbReference type="ARBA" id="ARBA00022991"/>
    </source>
</evidence>
<dbReference type="SMART" id="SM00911">
    <property type="entry name" value="HWE_HK"/>
    <property type="match status" value="1"/>
</dbReference>
<keyword evidence="20" id="KW-0675">Receptor</keyword>
<keyword evidence="9" id="KW-0288">FMN</keyword>
<evidence type="ECO:0000256" key="10">
    <source>
        <dbReference type="ARBA" id="ARBA00022679"/>
    </source>
</evidence>
<dbReference type="GO" id="GO:0005524">
    <property type="term" value="F:ATP binding"/>
    <property type="evidence" value="ECO:0007669"/>
    <property type="project" value="UniProtKB-KW"/>
</dbReference>
<dbReference type="Proteomes" id="UP000017819">
    <property type="component" value="Unassembled WGS sequence"/>
</dbReference>
<dbReference type="NCBIfam" id="TIGR00229">
    <property type="entry name" value="sensory_box"/>
    <property type="match status" value="1"/>
</dbReference>
<evidence type="ECO:0000256" key="11">
    <source>
        <dbReference type="ARBA" id="ARBA00022692"/>
    </source>
</evidence>
<dbReference type="InterPro" id="IPR006189">
    <property type="entry name" value="CHASE_dom"/>
</dbReference>
<dbReference type="SUPFAM" id="SSF55874">
    <property type="entry name" value="ATPase domain of HSP90 chaperone/DNA topoisomerase II/histidine kinase"/>
    <property type="match status" value="1"/>
</dbReference>
<evidence type="ECO:0000256" key="1">
    <source>
        <dbReference type="ARBA" id="ARBA00000085"/>
    </source>
</evidence>
<dbReference type="InterPro" id="IPR011102">
    <property type="entry name" value="Sig_transdc_His_kinase_HWE"/>
</dbReference>
<dbReference type="STRING" id="631454.N177_1867"/>
<feature type="domain" description="PAC" evidence="22">
    <location>
        <begin position="418"/>
        <end position="470"/>
    </location>
</feature>
<keyword evidence="15" id="KW-0067">ATP-binding</keyword>
<keyword evidence="14" id="KW-0418">Kinase</keyword>
<keyword evidence="18" id="KW-0843">Virulence</keyword>
<comment type="subcellular location">
    <subcellularLocation>
        <location evidence="2">Membrane</location>
    </subcellularLocation>
</comment>
<dbReference type="Pfam" id="PF08448">
    <property type="entry name" value="PAS_4"/>
    <property type="match status" value="1"/>
</dbReference>
<dbReference type="InterPro" id="IPR000700">
    <property type="entry name" value="PAS-assoc_C"/>
</dbReference>
<comment type="caution">
    <text evidence="23">The sequence shown here is derived from an EMBL/GenBank/DDBJ whole genome shotgun (WGS) entry which is preliminary data.</text>
</comment>
<dbReference type="PANTHER" id="PTHR41523">
    <property type="entry name" value="TWO-COMPONENT SYSTEM SENSOR PROTEIN"/>
    <property type="match status" value="1"/>
</dbReference>
<dbReference type="InterPro" id="IPR001610">
    <property type="entry name" value="PAC"/>
</dbReference>
<reference evidence="23 24" key="1">
    <citation type="journal article" date="2014" name="Genome Announc.">
        <title>Draft Genome Sequence of Lutibaculum baratangense Strain AMV1T, Isolated from a Mud Volcano in Andamans, India.</title>
        <authorList>
            <person name="Singh A."/>
            <person name="Sreenivas A."/>
            <person name="Sathyanarayana Reddy G."/>
            <person name="Pinnaka A.K."/>
            <person name="Shivaji S."/>
        </authorList>
    </citation>
    <scope>NUCLEOTIDE SEQUENCE [LARGE SCALE GENOMIC DNA]</scope>
    <source>
        <strain evidence="23 24">AMV1</strain>
    </source>
</reference>
<dbReference type="Pfam" id="PF03924">
    <property type="entry name" value="CHASE"/>
    <property type="match status" value="1"/>
</dbReference>
<evidence type="ECO:0000313" key="24">
    <source>
        <dbReference type="Proteomes" id="UP000017819"/>
    </source>
</evidence>
<dbReference type="PROSITE" id="PS50113">
    <property type="entry name" value="PAC"/>
    <property type="match status" value="1"/>
</dbReference>
<evidence type="ECO:0000256" key="2">
    <source>
        <dbReference type="ARBA" id="ARBA00004370"/>
    </source>
</evidence>
<sequence>MHRLRPRAFRRGAEGFSATGKAVLLVGILTTLLVTAIIFAQARSSAKAVAELQAVDLADSLRQRVGLTQAYIRATAGRMRGADLPGAGEFTSFATSLGPQPIADALIWLPAVTAGERPDFEAAFLARHGVPVSDLRAGGERISAGARSVYLPVAYFAGSDRLAFLQGVDFLQHDVLNVAATLASTTGGPALSPLVSVGDSRFVVLMLPVRPGQVAEPGRQPLVGAVLELSSLLSGTRLQKAWTESAEIRDVTDPAAAVPLSPPAEASGPGELATADVPIGARQWQVAVVVSYAQAYELAGLTLLAGLILSGLVSLLADRGHHLLIADDLQREVDRQTAALQRSTGEFRALFEEGGAGKCEIVPGSGHFRRVNLRLCEMLGFPRSELEQMTFRMVLAEGTEGALDPAFEALLRGERDSYFSERRFRLKGGGELWGELSATVLRDQVGRAVWIVAVVQDVTPRKQAEEARSLLLRELAHRVKNTLQLARSLADQTARYVSDLPSFMILYQSRLRALATAHDQLFKTSWSGADLADLVSATLSPYADAAEGRIEIDVPSQRLSSAETQTVALLVNELATNASKHGALSNDAGRIHITARVEPMEDAEEGASEQLVFVWDEDAGREVEKPSKKGFGMTFLTRAVAHQHDGEAEVAWGGRGVVYRFVIPLHPDEREEAAAA</sequence>
<keyword evidence="11 21" id="KW-0812">Transmembrane</keyword>
<evidence type="ECO:0000313" key="23">
    <source>
        <dbReference type="EMBL" id="ESR25350.1"/>
    </source>
</evidence>
<dbReference type="InterPro" id="IPR035965">
    <property type="entry name" value="PAS-like_dom_sf"/>
</dbReference>
<dbReference type="GO" id="GO:0016020">
    <property type="term" value="C:membrane"/>
    <property type="evidence" value="ECO:0007669"/>
    <property type="project" value="UniProtKB-SubCell"/>
</dbReference>
<dbReference type="eggNOG" id="COG3920">
    <property type="taxonomic scope" value="Bacteria"/>
</dbReference>
<evidence type="ECO:0000256" key="5">
    <source>
        <dbReference type="ARBA" id="ARBA00022543"/>
    </source>
</evidence>
<dbReference type="InterPro" id="IPR036890">
    <property type="entry name" value="HATPase_C_sf"/>
</dbReference>
<keyword evidence="5" id="KW-0600">Photoreceptor protein</keyword>
<dbReference type="Pfam" id="PF07536">
    <property type="entry name" value="HWE_HK"/>
    <property type="match status" value="1"/>
</dbReference>
<dbReference type="PANTHER" id="PTHR41523:SF8">
    <property type="entry name" value="ETHYLENE RESPONSE SENSOR PROTEIN"/>
    <property type="match status" value="1"/>
</dbReference>
<dbReference type="InterPro" id="IPR013656">
    <property type="entry name" value="PAS_4"/>
</dbReference>
<dbReference type="InterPro" id="IPR000014">
    <property type="entry name" value="PAS"/>
</dbReference>
<dbReference type="EMBL" id="AWXZ01000023">
    <property type="protein sequence ID" value="ESR25350.1"/>
    <property type="molecule type" value="Genomic_DNA"/>
</dbReference>
<dbReference type="PATRIC" id="fig|631454.5.peg.1846"/>
<dbReference type="Gene3D" id="3.30.565.10">
    <property type="entry name" value="Histidine kinase-like ATPase, C-terminal domain"/>
    <property type="match status" value="1"/>
</dbReference>
<dbReference type="SMART" id="SM00086">
    <property type="entry name" value="PAC"/>
    <property type="match status" value="1"/>
</dbReference>
<dbReference type="GO" id="GO:0007165">
    <property type="term" value="P:signal transduction"/>
    <property type="evidence" value="ECO:0007669"/>
    <property type="project" value="UniProtKB-ARBA"/>
</dbReference>
<evidence type="ECO:0000256" key="9">
    <source>
        <dbReference type="ARBA" id="ARBA00022643"/>
    </source>
</evidence>
<accession>V4RQ92</accession>
<evidence type="ECO:0000256" key="15">
    <source>
        <dbReference type="ARBA" id="ARBA00022840"/>
    </source>
</evidence>
<keyword evidence="24" id="KW-1185">Reference proteome</keyword>
<dbReference type="CDD" id="cd00130">
    <property type="entry name" value="PAS"/>
    <property type="match status" value="1"/>
</dbReference>
<dbReference type="GO" id="GO:0009881">
    <property type="term" value="F:photoreceptor activity"/>
    <property type="evidence" value="ECO:0007669"/>
    <property type="project" value="UniProtKB-KW"/>
</dbReference>
<evidence type="ECO:0000256" key="21">
    <source>
        <dbReference type="SAM" id="Phobius"/>
    </source>
</evidence>
<keyword evidence="17" id="KW-0157">Chromophore</keyword>